<dbReference type="Pfam" id="PF03319">
    <property type="entry name" value="EutN_CcmL"/>
    <property type="match status" value="1"/>
</dbReference>
<proteinExistence type="predicted"/>
<comment type="caution">
    <text evidence="4">The sequence shown here is derived from an EMBL/GenBank/DDBJ whole genome shotgun (WGS) entry which is preliminary data.</text>
</comment>
<dbReference type="Proteomes" id="UP000824090">
    <property type="component" value="Unassembled WGS sequence"/>
</dbReference>
<comment type="subcellular location">
    <subcellularLocation>
        <location evidence="1">Carboxysome</location>
    </subcellularLocation>
</comment>
<keyword evidence="2" id="KW-1282">Carboxysome</keyword>
<organism evidence="4 5">
    <name type="scientific">Candidatus Allocopromorpha excrementigallinarum</name>
    <dbReference type="NCBI Taxonomy" id="2840742"/>
    <lineage>
        <taxon>Bacteria</taxon>
        <taxon>Bacillati</taxon>
        <taxon>Bacillota</taxon>
        <taxon>Clostridia</taxon>
        <taxon>Eubacteriales</taxon>
        <taxon>Eubacteriaceae</taxon>
        <taxon>Eubacteriaceae incertae sedis</taxon>
        <taxon>Candidatus Allocopromorpha</taxon>
    </lineage>
</organism>
<sequence>MFIGRVVGHIWATKKEESLSGMKLMVVCKTNDHGKDMGETFVAADVVGAGIGERVLVVNGSTARKAFNDDSIPIDAAIVGIIDTVEVDKSLAEKESKEL</sequence>
<protein>
    <submittedName>
        <fullName evidence="4">EutN/CcmL family microcompartment protein</fullName>
    </submittedName>
</protein>
<dbReference type="AlphaFoldDB" id="A0A9D1L6S5"/>
<dbReference type="EMBL" id="DVMP01000114">
    <property type="protein sequence ID" value="HIU26046.1"/>
    <property type="molecule type" value="Genomic_DNA"/>
</dbReference>
<evidence type="ECO:0000313" key="4">
    <source>
        <dbReference type="EMBL" id="HIU26046.1"/>
    </source>
</evidence>
<evidence type="ECO:0000256" key="3">
    <source>
        <dbReference type="ARBA" id="ARBA00024446"/>
    </source>
</evidence>
<dbReference type="SUPFAM" id="SSF159133">
    <property type="entry name" value="EutN/CcmL-like"/>
    <property type="match status" value="1"/>
</dbReference>
<evidence type="ECO:0000313" key="5">
    <source>
        <dbReference type="Proteomes" id="UP000824090"/>
    </source>
</evidence>
<dbReference type="PROSITE" id="PS51932">
    <property type="entry name" value="BMV"/>
    <property type="match status" value="1"/>
</dbReference>
<dbReference type="PANTHER" id="PTHR36539">
    <property type="entry name" value="ETHANOLAMINE UTILIZATION PROTEIN EUTN"/>
    <property type="match status" value="1"/>
</dbReference>
<gene>
    <name evidence="4" type="ORF">IAC50_06110</name>
</gene>
<evidence type="ECO:0000256" key="2">
    <source>
        <dbReference type="ARBA" id="ARBA00023669"/>
    </source>
</evidence>
<reference evidence="4" key="1">
    <citation type="submission" date="2020-10" db="EMBL/GenBank/DDBJ databases">
        <authorList>
            <person name="Gilroy R."/>
        </authorList>
    </citation>
    <scope>NUCLEOTIDE SEQUENCE</scope>
    <source>
        <strain evidence="4">ChiHcec3-6078</strain>
    </source>
</reference>
<evidence type="ECO:0000256" key="1">
    <source>
        <dbReference type="ARBA" id="ARBA00023587"/>
    </source>
</evidence>
<name>A0A9D1L6S5_9FIRM</name>
<dbReference type="CDD" id="cd01614">
    <property type="entry name" value="EutN_CcmL"/>
    <property type="match status" value="1"/>
</dbReference>
<dbReference type="InterPro" id="IPR004992">
    <property type="entry name" value="EutN_CcmL"/>
</dbReference>
<dbReference type="Gene3D" id="2.40.50.220">
    <property type="entry name" value="EutN/Ccml"/>
    <property type="match status" value="1"/>
</dbReference>
<reference evidence="4" key="2">
    <citation type="journal article" date="2021" name="PeerJ">
        <title>Extensive microbial diversity within the chicken gut microbiome revealed by metagenomics and culture.</title>
        <authorList>
            <person name="Gilroy R."/>
            <person name="Ravi A."/>
            <person name="Getino M."/>
            <person name="Pursley I."/>
            <person name="Horton D.L."/>
            <person name="Alikhan N.F."/>
            <person name="Baker D."/>
            <person name="Gharbi K."/>
            <person name="Hall N."/>
            <person name="Watson M."/>
            <person name="Adriaenssens E.M."/>
            <person name="Foster-Nyarko E."/>
            <person name="Jarju S."/>
            <person name="Secka A."/>
            <person name="Antonio M."/>
            <person name="Oren A."/>
            <person name="Chaudhuri R.R."/>
            <person name="La Ragione R."/>
            <person name="Hildebrand F."/>
            <person name="Pallen M.J."/>
        </authorList>
    </citation>
    <scope>NUCLEOTIDE SEQUENCE</scope>
    <source>
        <strain evidence="4">ChiHcec3-6078</strain>
    </source>
</reference>
<keyword evidence="3" id="KW-1283">Bacterial microcompartment</keyword>
<dbReference type="GO" id="GO:0031470">
    <property type="term" value="C:carboxysome"/>
    <property type="evidence" value="ECO:0007669"/>
    <property type="project" value="UniProtKB-SubCell"/>
</dbReference>
<accession>A0A9D1L6S5</accession>
<dbReference type="InterPro" id="IPR036677">
    <property type="entry name" value="EutN_CcmL_sf"/>
</dbReference>